<evidence type="ECO:0000256" key="1">
    <source>
        <dbReference type="SAM" id="Phobius"/>
    </source>
</evidence>
<dbReference type="KEGG" id="stb:SGPB_0096"/>
<sequence>MNTLYETMKNGNRETLKNVGLAMLSLGQLLLLTVLVANLSDFLSGFLLAMSIMLNGLSITFFKVKFGGNKRRKLWF</sequence>
<protein>
    <submittedName>
        <fullName evidence="2">Predicted membrane protein</fullName>
    </submittedName>
</protein>
<accession>F5X493</accession>
<dbReference type="EMBL" id="AP012054">
    <property type="protein sequence ID" value="BAK29233.1"/>
    <property type="molecule type" value="Genomic_DNA"/>
</dbReference>
<organism evidence="2 3">
    <name type="scientific">Streptococcus pasteurianus (strain ATCC 43144 / JCM 5346 / CCUG 46074 / CDC 1723-81)</name>
    <dbReference type="NCBI Taxonomy" id="981540"/>
    <lineage>
        <taxon>Bacteria</taxon>
        <taxon>Bacillati</taxon>
        <taxon>Bacillota</taxon>
        <taxon>Bacilli</taxon>
        <taxon>Lactobacillales</taxon>
        <taxon>Streptococcaceae</taxon>
        <taxon>Streptococcus</taxon>
    </lineage>
</organism>
<dbReference type="Proteomes" id="UP000007946">
    <property type="component" value="Chromosome"/>
</dbReference>
<name>F5X493_STRPX</name>
<keyword evidence="1" id="KW-0472">Membrane</keyword>
<dbReference type="HOGENOM" id="CLU_2774211_0_0_9"/>
<proteinExistence type="predicted"/>
<dbReference type="AlphaFoldDB" id="F5X493"/>
<keyword evidence="3" id="KW-1185">Reference proteome</keyword>
<feature type="transmembrane region" description="Helical" evidence="1">
    <location>
        <begin position="21"/>
        <end position="39"/>
    </location>
</feature>
<gene>
    <name evidence="2" type="ordered locus">SGPB_0096</name>
</gene>
<feature type="transmembrane region" description="Helical" evidence="1">
    <location>
        <begin position="45"/>
        <end position="64"/>
    </location>
</feature>
<keyword evidence="1" id="KW-0812">Transmembrane</keyword>
<evidence type="ECO:0000313" key="3">
    <source>
        <dbReference type="Proteomes" id="UP000007946"/>
    </source>
</evidence>
<evidence type="ECO:0000313" key="2">
    <source>
        <dbReference type="EMBL" id="BAK29233.1"/>
    </source>
</evidence>
<dbReference type="STRING" id="981540.SGPB_0096"/>
<dbReference type="RefSeq" id="WP_013851402.1">
    <property type="nucleotide sequence ID" value="NC_015600.1"/>
</dbReference>
<keyword evidence="1" id="KW-1133">Transmembrane helix</keyword>
<reference evidence="2 3" key="1">
    <citation type="journal article" date="2011" name="PLoS ONE">
        <title>Sequencing and comparative genome analysis of two pathogenic Streptococcus gallolyticus subspecies: genome plasticity, adaptation and virulence.</title>
        <authorList>
            <person name="Lin I.-H."/>
            <person name="Liu T.-T."/>
            <person name="Teng Y.-T."/>
            <person name="Wu H.-L."/>
            <person name="Liu Y.-M."/>
            <person name="Wu K.-M."/>
            <person name="Chang C.-H."/>
            <person name="Hsu M.-T."/>
        </authorList>
    </citation>
    <scope>NUCLEOTIDE SEQUENCE [LARGE SCALE GENOMIC DNA]</scope>
    <source>
        <strain evidence="3">ATCC 43144 / JCM 5346 / CDC 1723-81</strain>
    </source>
</reference>